<evidence type="ECO:0000313" key="3">
    <source>
        <dbReference type="Proteomes" id="UP000799118"/>
    </source>
</evidence>
<protein>
    <recommendedName>
        <fullName evidence="1">Helitron helicase-like domain-containing protein</fullName>
    </recommendedName>
</protein>
<evidence type="ECO:0000313" key="2">
    <source>
        <dbReference type="EMBL" id="KAE9387673.1"/>
    </source>
</evidence>
<dbReference type="InterPro" id="IPR025476">
    <property type="entry name" value="Helitron_helicase-like"/>
</dbReference>
<dbReference type="PANTHER" id="PTHR45786">
    <property type="entry name" value="DNA BINDING PROTEIN-LIKE"/>
    <property type="match status" value="1"/>
</dbReference>
<proteinExistence type="predicted"/>
<dbReference type="EMBL" id="ML769787">
    <property type="protein sequence ID" value="KAE9387673.1"/>
    <property type="molecule type" value="Genomic_DNA"/>
</dbReference>
<dbReference type="Proteomes" id="UP000799118">
    <property type="component" value="Unassembled WGS sequence"/>
</dbReference>
<keyword evidence="3" id="KW-1185">Reference proteome</keyword>
<reference evidence="2" key="1">
    <citation type="journal article" date="2019" name="Environ. Microbiol.">
        <title>Fungal ecological strategies reflected in gene transcription - a case study of two litter decomposers.</title>
        <authorList>
            <person name="Barbi F."/>
            <person name="Kohler A."/>
            <person name="Barry K."/>
            <person name="Baskaran P."/>
            <person name="Daum C."/>
            <person name="Fauchery L."/>
            <person name="Ihrmark K."/>
            <person name="Kuo A."/>
            <person name="LaButti K."/>
            <person name="Lipzen A."/>
            <person name="Morin E."/>
            <person name="Grigoriev I.V."/>
            <person name="Henrissat B."/>
            <person name="Lindahl B."/>
            <person name="Martin F."/>
        </authorList>
    </citation>
    <scope>NUCLEOTIDE SEQUENCE</scope>
    <source>
        <strain evidence="2">JB14</strain>
    </source>
</reference>
<accession>A0A6A4GQM4</accession>
<name>A0A6A4GQM4_9AGAR</name>
<dbReference type="PANTHER" id="PTHR45786:SF74">
    <property type="entry name" value="ATP-DEPENDENT DNA HELICASE"/>
    <property type="match status" value="1"/>
</dbReference>
<sequence>MDTLCPSCRALHWTQERSAGSATSPQFGMCCDKGKVHLPELPPPPELLCRLFNDNTQMAKDFRENIAQYNSALAFTSVAVKTDQHVNPHGHGQPVFRIHGELKHWSGTLLPEENTAPIPHATNGNLDAYTMRKLQDMLSAVNPYVDLYLNAAEILKEHPSSENYHLQLHLLPGQDRRRYNESRADEVAVLVPGDENVPVNKREIVLCFCAPNGEYPLQRIWDTHAAYAPLHYVLLFPYGEPGKLTLTRFVAYRIHTRPNINSLILCGGRLFHRYIVDMWAAADQQRLAYIFHNQKKLRAELYRGLADAVNSGDTDLHEVGQKVILPSLYVGGPRYMHQHFQDAMAIVRHYKKVDLFITRLLANCLQTKHHMTDQNWFHEFSS</sequence>
<organism evidence="2 3">
    <name type="scientific">Gymnopus androsaceus JB14</name>
    <dbReference type="NCBI Taxonomy" id="1447944"/>
    <lineage>
        <taxon>Eukaryota</taxon>
        <taxon>Fungi</taxon>
        <taxon>Dikarya</taxon>
        <taxon>Basidiomycota</taxon>
        <taxon>Agaricomycotina</taxon>
        <taxon>Agaricomycetes</taxon>
        <taxon>Agaricomycetidae</taxon>
        <taxon>Agaricales</taxon>
        <taxon>Marasmiineae</taxon>
        <taxon>Omphalotaceae</taxon>
        <taxon>Gymnopus</taxon>
    </lineage>
</organism>
<evidence type="ECO:0000259" key="1">
    <source>
        <dbReference type="Pfam" id="PF14214"/>
    </source>
</evidence>
<dbReference type="Pfam" id="PF14214">
    <property type="entry name" value="Helitron_like_N"/>
    <property type="match status" value="1"/>
</dbReference>
<dbReference type="AlphaFoldDB" id="A0A6A4GQM4"/>
<feature type="domain" description="Helitron helicase-like" evidence="1">
    <location>
        <begin position="249"/>
        <end position="358"/>
    </location>
</feature>
<dbReference type="OrthoDB" id="2272314at2759"/>
<gene>
    <name evidence="2" type="ORF">BT96DRAFT_960354</name>
</gene>